<evidence type="ECO:0000313" key="11">
    <source>
        <dbReference type="Proteomes" id="UP000596351"/>
    </source>
</evidence>
<dbReference type="HAMAP" id="MF_00909">
    <property type="entry name" value="FtsZ"/>
    <property type="match status" value="1"/>
</dbReference>
<dbReference type="Pfam" id="PF00091">
    <property type="entry name" value="Tubulin"/>
    <property type="match status" value="1"/>
</dbReference>
<feature type="binding site" evidence="4">
    <location>
        <position position="190"/>
    </location>
    <ligand>
        <name>GTP</name>
        <dbReference type="ChEBI" id="CHEBI:37565"/>
    </ligand>
</feature>
<name>A0ABX7F0L1_9HYPH</name>
<feature type="domain" description="Tubulin/FtsZ 2-layer sandwich" evidence="9">
    <location>
        <begin position="210"/>
        <end position="328"/>
    </location>
</feature>
<protein>
    <recommendedName>
        <fullName evidence="4 5">Cell division protein FtsZ</fullName>
    </recommendedName>
</protein>
<keyword evidence="3 4" id="KW-0342">GTP-binding</keyword>
<dbReference type="NCBIfam" id="TIGR03483">
    <property type="entry name" value="FtsZ_alphas_C"/>
    <property type="match status" value="1"/>
</dbReference>
<dbReference type="PROSITE" id="PS01135">
    <property type="entry name" value="FTSZ_2"/>
    <property type="match status" value="1"/>
</dbReference>
<evidence type="ECO:0000256" key="6">
    <source>
        <dbReference type="RuleBase" id="RU000631"/>
    </source>
</evidence>
<dbReference type="InterPro" id="IPR003008">
    <property type="entry name" value="Tubulin_FtsZ_GTPase"/>
</dbReference>
<dbReference type="InterPro" id="IPR000158">
    <property type="entry name" value="Cell_div_FtsZ"/>
</dbReference>
<evidence type="ECO:0000256" key="2">
    <source>
        <dbReference type="ARBA" id="ARBA00022741"/>
    </source>
</evidence>
<feature type="domain" description="Tubulin/FtsZ GTPase" evidence="8">
    <location>
        <begin position="16"/>
        <end position="208"/>
    </location>
</feature>
<dbReference type="PRINTS" id="PR00423">
    <property type="entry name" value="CELLDVISFTSZ"/>
</dbReference>
<keyword evidence="11" id="KW-1185">Reference proteome</keyword>
<dbReference type="SUPFAM" id="SSF55307">
    <property type="entry name" value="Tubulin C-terminal domain-like"/>
    <property type="match status" value="1"/>
</dbReference>
<comment type="subunit">
    <text evidence="4">Homodimer. Polymerizes to form a dynamic ring structure in a strictly GTP-dependent manner. Interacts directly with several other division proteins.</text>
</comment>
<comment type="subcellular location">
    <subcellularLocation>
        <location evidence="4">Cytoplasm</location>
    </subcellularLocation>
    <text evidence="4">Assembles at midcell at the inner surface of the cytoplasmic membrane.</text>
</comment>
<feature type="binding site" evidence="4">
    <location>
        <begin position="24"/>
        <end position="28"/>
    </location>
    <ligand>
        <name>GTP</name>
        <dbReference type="ChEBI" id="CHEBI:37565"/>
    </ligand>
</feature>
<accession>A0ABX7F0L1</accession>
<dbReference type="InterPro" id="IPR018316">
    <property type="entry name" value="Tubulin/FtsZ_2-layer-sand-dom"/>
</dbReference>
<dbReference type="CDD" id="cd02201">
    <property type="entry name" value="FtsZ_type1"/>
    <property type="match status" value="1"/>
</dbReference>
<comment type="function">
    <text evidence="4 6">Essential cell division protein that forms a contractile ring structure (Z ring) at the future cell division site. The regulation of the ring assembly controls the timing and the location of cell division. One of the functions of the FtsZ ring is to recruit other cell division proteins to the septum to produce a new cell wall between the dividing cells. Binds GTP and shows GTPase activity.</text>
</comment>
<organism evidence="10 11">
    <name type="scientific">Rhizobium rosettiformans</name>
    <dbReference type="NCBI Taxonomy" id="1368430"/>
    <lineage>
        <taxon>Bacteria</taxon>
        <taxon>Pseudomonadati</taxon>
        <taxon>Pseudomonadota</taxon>
        <taxon>Alphaproteobacteria</taxon>
        <taxon>Hyphomicrobiales</taxon>
        <taxon>Rhizobiaceae</taxon>
        <taxon>Rhizobium/Agrobacterium group</taxon>
        <taxon>Rhizobium</taxon>
    </lineage>
</organism>
<keyword evidence="4" id="KW-0963">Cytoplasm</keyword>
<dbReference type="PANTHER" id="PTHR30314">
    <property type="entry name" value="CELL DIVISION PROTEIN FTSZ-RELATED"/>
    <property type="match status" value="1"/>
</dbReference>
<dbReference type="Gene3D" id="3.40.50.1440">
    <property type="entry name" value="Tubulin/FtsZ, GTPase domain"/>
    <property type="match status" value="1"/>
</dbReference>
<dbReference type="InterPro" id="IPR017844">
    <property type="entry name" value="Cell_div_FtsZ_C"/>
</dbReference>
<keyword evidence="4 6" id="KW-0132">Cell division</keyword>
<evidence type="ECO:0000256" key="5">
    <source>
        <dbReference type="NCBIfam" id="TIGR00065"/>
    </source>
</evidence>
<feature type="binding site" evidence="4">
    <location>
        <position position="142"/>
    </location>
    <ligand>
        <name>GTP</name>
        <dbReference type="ChEBI" id="CHEBI:37565"/>
    </ligand>
</feature>
<gene>
    <name evidence="4 10" type="primary">ftsZ</name>
    <name evidence="10" type="ORF">D4A92_19240</name>
</gene>
<reference evidence="10 11" key="1">
    <citation type="submission" date="2018-09" db="EMBL/GenBank/DDBJ databases">
        <title>Rhizobium sp. MAE2-X.</title>
        <authorList>
            <person name="Lee Y."/>
            <person name="Jeon C.O."/>
        </authorList>
    </citation>
    <scope>NUCLEOTIDE SEQUENCE [LARGE SCALE GENOMIC DNA]</scope>
    <source>
        <strain evidence="10 11">MAE2-X</strain>
    </source>
</reference>
<evidence type="ECO:0000256" key="3">
    <source>
        <dbReference type="ARBA" id="ARBA00023134"/>
    </source>
</evidence>
<dbReference type="InterPro" id="IPR036525">
    <property type="entry name" value="Tubulin/FtsZ_GTPase_sf"/>
</dbReference>
<keyword evidence="2 4" id="KW-0547">Nucleotide-binding</keyword>
<evidence type="ECO:0000259" key="9">
    <source>
        <dbReference type="SMART" id="SM00865"/>
    </source>
</evidence>
<proteinExistence type="inferred from homology"/>
<dbReference type="EMBL" id="CP032405">
    <property type="protein sequence ID" value="QRF54120.1"/>
    <property type="molecule type" value="Genomic_DNA"/>
</dbReference>
<dbReference type="SMART" id="SM00864">
    <property type="entry name" value="Tubulin"/>
    <property type="match status" value="1"/>
</dbReference>
<dbReference type="InterPro" id="IPR008280">
    <property type="entry name" value="Tub_FtsZ_C"/>
</dbReference>
<feature type="region of interest" description="Disordered" evidence="7">
    <location>
        <begin position="516"/>
        <end position="583"/>
    </location>
</feature>
<dbReference type="SUPFAM" id="SSF52490">
    <property type="entry name" value="Tubulin nucleotide-binding domain-like"/>
    <property type="match status" value="1"/>
</dbReference>
<dbReference type="SMART" id="SM00865">
    <property type="entry name" value="Tubulin_C"/>
    <property type="match status" value="1"/>
</dbReference>
<comment type="similarity">
    <text evidence="1 4 6">Belongs to the FtsZ family.</text>
</comment>
<dbReference type="NCBIfam" id="TIGR00065">
    <property type="entry name" value="ftsZ"/>
    <property type="match status" value="1"/>
</dbReference>
<feature type="binding site" evidence="4">
    <location>
        <begin position="111"/>
        <end position="113"/>
    </location>
    <ligand>
        <name>GTP</name>
        <dbReference type="ChEBI" id="CHEBI:37565"/>
    </ligand>
</feature>
<dbReference type="InterPro" id="IPR037103">
    <property type="entry name" value="Tubulin/FtsZ-like_C"/>
</dbReference>
<dbReference type="RefSeq" id="WP_203016614.1">
    <property type="nucleotide sequence ID" value="NZ_CP032405.1"/>
</dbReference>
<evidence type="ECO:0000313" key="10">
    <source>
        <dbReference type="EMBL" id="QRF54120.1"/>
    </source>
</evidence>
<evidence type="ECO:0000256" key="4">
    <source>
        <dbReference type="HAMAP-Rule" id="MF_00909"/>
    </source>
</evidence>
<evidence type="ECO:0000256" key="7">
    <source>
        <dbReference type="SAM" id="MobiDB-lite"/>
    </source>
</evidence>
<sequence>MTIKLQKPDITELKPRITVFGVGGGGGNAVNNMITAGLQGVDFVVANTDAQALTMTKAERIIQLGVNVTEGLGAGSQPEVGRAAAEECIDEIIDHLNGTHMCFVTAGMGGGTGTGAAPVVAQAARNKGILTVGVVTKPFHFEGARRMRLAEQGIEELQKSVDTLIVIPNQNLFRIANDRTTFADAFAMADQVLYSGVACITDLMVKEGLINLDFADVRSVMREMGRAMMGTGEASGEGRAMQAAEAAIANPLLDETSMKGAQGLLISITGGRDLTLFEVDEAATRIREEVDPDANIILGATFDEALEGIIRVSVVATGIDRAALASKGFEAAPLAKPAMRPSAAVAPAPAAYQPAMTQAPKPTMDPVADTIRSAEAAMERELEIATARQPVMSQPQPAPQQEFRPASRLFASPAPEAAPAPQMMQPVAPAPIMSQPAPVMQQPAPVMQAPVAPAPVMAEPRMAAAEPVRMPKVEDFPPVLRAEIDHRAQPAAPAAQDERGPMGLLKRITNSLGRQADEEPVMGDMTGSAPAAASQQRRPLSAEASLYAPRRGQLDDHGRATPARATSEDDQLEIPAFLRRQTS</sequence>
<dbReference type="Gene3D" id="3.30.1330.20">
    <property type="entry name" value="Tubulin/FtsZ, C-terminal domain"/>
    <property type="match status" value="1"/>
</dbReference>
<dbReference type="InterPro" id="IPR045061">
    <property type="entry name" value="FtsZ/CetZ"/>
</dbReference>
<dbReference type="InterPro" id="IPR020805">
    <property type="entry name" value="Cell_div_FtsZ_CS"/>
</dbReference>
<dbReference type="Pfam" id="PF12327">
    <property type="entry name" value="FtsZ_C"/>
    <property type="match status" value="1"/>
</dbReference>
<feature type="binding site" evidence="4">
    <location>
        <position position="146"/>
    </location>
    <ligand>
        <name>GTP</name>
        <dbReference type="ChEBI" id="CHEBI:37565"/>
    </ligand>
</feature>
<dbReference type="GO" id="GO:0051301">
    <property type="term" value="P:cell division"/>
    <property type="evidence" value="ECO:0007669"/>
    <property type="project" value="UniProtKB-KW"/>
</dbReference>
<evidence type="ECO:0000256" key="1">
    <source>
        <dbReference type="ARBA" id="ARBA00009690"/>
    </source>
</evidence>
<dbReference type="InterPro" id="IPR024757">
    <property type="entry name" value="FtsZ_C"/>
</dbReference>
<dbReference type="PANTHER" id="PTHR30314:SF3">
    <property type="entry name" value="MITOCHONDRIAL DIVISION PROTEIN FSZA"/>
    <property type="match status" value="1"/>
</dbReference>
<keyword evidence="4 6" id="KW-0717">Septation</keyword>
<dbReference type="PROSITE" id="PS01134">
    <property type="entry name" value="FTSZ_1"/>
    <property type="match status" value="1"/>
</dbReference>
<keyword evidence="4 6" id="KW-0131">Cell cycle</keyword>
<evidence type="ECO:0000259" key="8">
    <source>
        <dbReference type="SMART" id="SM00864"/>
    </source>
</evidence>
<dbReference type="Proteomes" id="UP000596351">
    <property type="component" value="Chromosome"/>
</dbReference>